<feature type="transmembrane region" description="Helical" evidence="2">
    <location>
        <begin position="720"/>
        <end position="743"/>
    </location>
</feature>
<evidence type="ECO:0000313" key="5">
    <source>
        <dbReference type="Proteomes" id="UP000811246"/>
    </source>
</evidence>
<protein>
    <recommendedName>
        <fullName evidence="3">GPI inositol-deacylase PGAP1-like alpha/beta domain-containing protein</fullName>
    </recommendedName>
</protein>
<keyword evidence="2" id="KW-1133">Transmembrane helix</keyword>
<feature type="transmembrane region" description="Helical" evidence="2">
    <location>
        <begin position="763"/>
        <end position="784"/>
    </location>
</feature>
<feature type="transmembrane region" description="Helical" evidence="2">
    <location>
        <begin position="1073"/>
        <end position="1090"/>
    </location>
</feature>
<organism evidence="4 5">
    <name type="scientific">Carya illinoinensis</name>
    <name type="common">Pecan</name>
    <dbReference type="NCBI Taxonomy" id="32201"/>
    <lineage>
        <taxon>Eukaryota</taxon>
        <taxon>Viridiplantae</taxon>
        <taxon>Streptophyta</taxon>
        <taxon>Embryophyta</taxon>
        <taxon>Tracheophyta</taxon>
        <taxon>Spermatophyta</taxon>
        <taxon>Magnoliopsida</taxon>
        <taxon>eudicotyledons</taxon>
        <taxon>Gunneridae</taxon>
        <taxon>Pentapetalae</taxon>
        <taxon>rosids</taxon>
        <taxon>fabids</taxon>
        <taxon>Fagales</taxon>
        <taxon>Juglandaceae</taxon>
        <taxon>Carya</taxon>
    </lineage>
</organism>
<feature type="region of interest" description="Disordered" evidence="1">
    <location>
        <begin position="937"/>
        <end position="964"/>
    </location>
</feature>
<gene>
    <name evidence="4" type="ORF">I3842_03G045000</name>
</gene>
<keyword evidence="2" id="KW-0472">Membrane</keyword>
<proteinExistence type="predicted"/>
<dbReference type="GO" id="GO:0016788">
    <property type="term" value="F:hydrolase activity, acting on ester bonds"/>
    <property type="evidence" value="ECO:0007669"/>
    <property type="project" value="InterPro"/>
</dbReference>
<dbReference type="EMBL" id="CM031827">
    <property type="protein sequence ID" value="KAG6720156.1"/>
    <property type="molecule type" value="Genomic_DNA"/>
</dbReference>
<feature type="domain" description="GPI inositol-deacylase PGAP1-like alpha/beta" evidence="3">
    <location>
        <begin position="80"/>
        <end position="354"/>
    </location>
</feature>
<evidence type="ECO:0000256" key="2">
    <source>
        <dbReference type="SAM" id="Phobius"/>
    </source>
</evidence>
<dbReference type="InterPro" id="IPR012908">
    <property type="entry name" value="PGAP1-ab_dom-like"/>
</dbReference>
<comment type="caution">
    <text evidence="4">The sequence shown here is derived from an EMBL/GenBank/DDBJ whole genome shotgun (WGS) entry which is preliminary data.</text>
</comment>
<feature type="transmembrane region" description="Helical" evidence="2">
    <location>
        <begin position="870"/>
        <end position="891"/>
    </location>
</feature>
<name>A0A922JTQ7_CARIL</name>
<dbReference type="Proteomes" id="UP000811246">
    <property type="component" value="Chromosome 3"/>
</dbReference>
<evidence type="ECO:0000313" key="4">
    <source>
        <dbReference type="EMBL" id="KAG6720156.1"/>
    </source>
</evidence>
<evidence type="ECO:0000259" key="3">
    <source>
        <dbReference type="Pfam" id="PF07819"/>
    </source>
</evidence>
<reference evidence="4" key="1">
    <citation type="submission" date="2021-01" db="EMBL/GenBank/DDBJ databases">
        <authorList>
            <person name="Lovell J.T."/>
            <person name="Bentley N."/>
            <person name="Bhattarai G."/>
            <person name="Jenkins J.W."/>
            <person name="Sreedasyam A."/>
            <person name="Alarcon Y."/>
            <person name="Bock C."/>
            <person name="Boston L."/>
            <person name="Carlson J."/>
            <person name="Cervantes K."/>
            <person name="Clermont K."/>
            <person name="Krom N."/>
            <person name="Kubenka K."/>
            <person name="Mamidi S."/>
            <person name="Mattison C."/>
            <person name="Monteros M."/>
            <person name="Pisani C."/>
            <person name="Plott C."/>
            <person name="Rajasekar S."/>
            <person name="Rhein H.S."/>
            <person name="Rohla C."/>
            <person name="Song M."/>
            <person name="Hilaire R.S."/>
            <person name="Shu S."/>
            <person name="Wells L."/>
            <person name="Wang X."/>
            <person name="Webber J."/>
            <person name="Heerema R.J."/>
            <person name="Klein P."/>
            <person name="Conner P."/>
            <person name="Grauke L."/>
            <person name="Grimwood J."/>
            <person name="Schmutz J."/>
            <person name="Randall J.J."/>
        </authorList>
    </citation>
    <scope>NUCLEOTIDE SEQUENCE</scope>
    <source>
        <tissue evidence="4">Leaf</tissue>
    </source>
</reference>
<sequence length="1111" mass="123592">MQGFKAKFRVATLVAVAVWTGLAALYGLLKPISNGCIMTYMYPTYIPISSLEGVSSEKYGLYLYHEGWKKIDFKEHLKKLSGIPVLFIPGNGGSYKQVRSLAAESDRAYQGGPLEHTFYQEASLTPEEGGVDFDVAGFQLPNRYTSRLDWFAVDLEGEHSAMDGGILEEHTEYVVNAIHRILDQYRASYDVREKEGAATSGSLPKSVLLVGHSMGGFVARAAIIHPRLRKSAVETVLTLSSPHQSPPVALQPSLGHYFASVNQQWRKGYEVETTRTGRFVSDPVLSHVVVVSISGGYHDYQVRTKLESLDGIVPPTNGFLISSTGMKNVWLSMEHQAILWCNQLVIQVSHTLLSLIDSRTGQPYANAQKRLAIFTRMLRSGIPPSFNWKMQSQLASQKLKHVSMKDVKHAAAACPSNVHWTDDGLERDLYIQTTTVTVLAMDGRRRWLDIQKLGSNGKNHFIFVTNLAPCSGVRLHMWPEKGTSNSNLPLSGRVVEVTLKMVSIPSGPAPTQIEPGSQTEQAPPSAVFWLGPEDLHGFRFLTISVAPRPTVSGRPPPAASMAVGQFFNPEEGKIEFPPLSMLQSFYSHKQETLVKEDHPLALNLSFALSLGLLPVTLSLKTVGCGIKNSELPDEVAGNVENGRLCKLRCFPPVALVWDDTSGLHIFPNLYSETIVVDSSPALWGSTRDSEKTTVLLLVDPHCSYRTSVTVSVTAASSRFLLLYSPQIIGFSIAVVFFALMRQARSWDLDLPIPSMLLAVESNLRMPVPIFLLAIVPILVSLLLTSLMSQPFPPFASFIIVSVVCYLFANGFIIILILVTQSVFYVAAIIHIFIKTRWEVWEGKVCFGSFHRFINLFSRFSSLKVVRVLRVNPLLVTALTAVMLACLVHPALGLFALLIFHALGCHKMLCSFLTASFRSHAWRKELFGYKNKGNDGSRQFTSKFDERSNQRLPLEENSSNRLDSPKSFGDNQLEMFHHRHGMLILHLVAALMFAPSLVAWLQRIGMGQSFPWFLDSALCTGVILHGICNSKPEFNYFLFSFPGIPSREVRLDFVYLVAGYYSYLSGLALAPYRAIYVMAAIGFISFVLRTLQRRNREKGEVSFGSRKHSHRH</sequence>
<accession>A0A922JTQ7</accession>
<feature type="transmembrane region" description="Helical" evidence="2">
    <location>
        <begin position="791"/>
        <end position="808"/>
    </location>
</feature>
<dbReference type="PANTHER" id="PTHR47346:SF1">
    <property type="entry name" value="GPI INOSITOL-DEACYLASE"/>
    <property type="match status" value="1"/>
</dbReference>
<dbReference type="PANTHER" id="PTHR47346">
    <property type="entry name" value="HYDROLASES, ACTING ON ESTER BOND"/>
    <property type="match status" value="1"/>
</dbReference>
<feature type="transmembrane region" description="Helical" evidence="2">
    <location>
        <begin position="982"/>
        <end position="1003"/>
    </location>
</feature>
<evidence type="ECO:0000256" key="1">
    <source>
        <dbReference type="SAM" id="MobiDB-lite"/>
    </source>
</evidence>
<keyword evidence="2" id="KW-0812">Transmembrane</keyword>
<dbReference type="AlphaFoldDB" id="A0A922JTQ7"/>
<dbReference type="Pfam" id="PF07819">
    <property type="entry name" value="PGAP1"/>
    <property type="match status" value="1"/>
</dbReference>